<name>A0A1E1JXC6_9HELO</name>
<dbReference type="PANTHER" id="PTHR36091:SF2">
    <property type="entry name" value="AMINOGLYCOSIDE PHOSPHOTRANSFERASE DOMAIN-CONTAINING PROTEIN"/>
    <property type="match status" value="1"/>
</dbReference>
<dbReference type="Pfam" id="PF01636">
    <property type="entry name" value="APH"/>
    <property type="match status" value="1"/>
</dbReference>
<dbReference type="InterPro" id="IPR051035">
    <property type="entry name" value="Mito_inheritance_9"/>
</dbReference>
<dbReference type="InterPro" id="IPR011009">
    <property type="entry name" value="Kinase-like_dom_sf"/>
</dbReference>
<evidence type="ECO:0000313" key="2">
    <source>
        <dbReference type="EMBL" id="CZS90371.1"/>
    </source>
</evidence>
<dbReference type="STRING" id="914237.A0A1E1JXC6"/>
<dbReference type="AlphaFoldDB" id="A0A1E1JXC6"/>
<dbReference type="InterPro" id="IPR002575">
    <property type="entry name" value="Aminoglycoside_PTrfase"/>
</dbReference>
<dbReference type="Gene3D" id="3.90.1200.10">
    <property type="match status" value="1"/>
</dbReference>
<dbReference type="PANTHER" id="PTHR36091">
    <property type="entry name" value="ALTERED INHERITANCE OF MITOCHONDRIA PROTEIN 9, MITOCHONDRIAL"/>
    <property type="match status" value="1"/>
</dbReference>
<comment type="caution">
    <text evidence="2">The sequence shown here is derived from an EMBL/GenBank/DDBJ whole genome shotgun (WGS) entry which is preliminary data.</text>
</comment>
<organism evidence="2 3">
    <name type="scientific">Rhynchosporium graminicola</name>
    <dbReference type="NCBI Taxonomy" id="2792576"/>
    <lineage>
        <taxon>Eukaryota</taxon>
        <taxon>Fungi</taxon>
        <taxon>Dikarya</taxon>
        <taxon>Ascomycota</taxon>
        <taxon>Pezizomycotina</taxon>
        <taxon>Leotiomycetes</taxon>
        <taxon>Helotiales</taxon>
        <taxon>Ploettnerulaceae</taxon>
        <taxon>Rhynchosporium</taxon>
    </lineage>
</organism>
<dbReference type="Proteomes" id="UP000178129">
    <property type="component" value="Unassembled WGS sequence"/>
</dbReference>
<dbReference type="SUPFAM" id="SSF56112">
    <property type="entry name" value="Protein kinase-like (PK-like)"/>
    <property type="match status" value="1"/>
</dbReference>
<gene>
    <name evidence="2" type="ORF">RCO7_08569</name>
</gene>
<protein>
    <recommendedName>
        <fullName evidence="1">Aminoglycoside phosphotransferase domain-containing protein</fullName>
    </recommendedName>
</protein>
<dbReference type="FunCoup" id="A0A1E1JXC6">
    <property type="interactions" value="18"/>
</dbReference>
<evidence type="ECO:0000313" key="3">
    <source>
        <dbReference type="Proteomes" id="UP000178129"/>
    </source>
</evidence>
<dbReference type="EMBL" id="FJUW01000004">
    <property type="protein sequence ID" value="CZS90371.1"/>
    <property type="molecule type" value="Genomic_DNA"/>
</dbReference>
<dbReference type="InParanoid" id="A0A1E1JXC6"/>
<dbReference type="GO" id="GO:0005739">
    <property type="term" value="C:mitochondrion"/>
    <property type="evidence" value="ECO:0007669"/>
    <property type="project" value="TreeGrafter"/>
</dbReference>
<accession>A0A1E1JXC6</accession>
<evidence type="ECO:0000259" key="1">
    <source>
        <dbReference type="Pfam" id="PF01636"/>
    </source>
</evidence>
<feature type="domain" description="Aminoglycoside phosphotransferase" evidence="1">
    <location>
        <begin position="101"/>
        <end position="339"/>
    </location>
</feature>
<proteinExistence type="predicted"/>
<keyword evidence="3" id="KW-1185">Reference proteome</keyword>
<sequence>MERRREATAKSNNSTNSFFNYTSGRWLYNEHLRLSERQLYFNIHELCHLIAKSVGLPHTDVVLVKKLAEGGSYRIFEATFRNGLKAIARLPYPCTIPHKYGVASEVATMEFLRMHGIPIPKILDWSSSASNRLGSEYIIMERVSGRELADTWHTMTFNERRAIIHKIVDIERLLFAIRFPASGSIFFKDSLDPNFESVDMPKNKSLQDTGKFCIGPSTEYLWWYQKRDELTANRGPWKKSEEVLKAVGEREILWLQRFGEKRYPREPFYRELYHNQRVDPQVQIRHLSDYLKVAPHLVPKEDQLNLPTIRHPDLSPSNILISDCGDITGIIDWQHATILPIFLQAKIPKHFQNYGDDDSENFRRPQLAEDFANMTSSEKELEMDRYRRRQVHYFYLGYTSELNKAHFHAMGKYNLVLRNQLYDTAGRPWEGDNTSLQAQLIKIIGEWSAIASEDNCPISYSPAEVEECLDRDAKQNRVNEQLQHVRDFIGINIDGLVMSEEFESARAKAELIKTELAEGADTDEERREFTKLWPFQDHEEID</sequence>
<reference evidence="3" key="1">
    <citation type="submission" date="2016-03" db="EMBL/GenBank/DDBJ databases">
        <authorList>
            <person name="Ploux O."/>
        </authorList>
    </citation>
    <scope>NUCLEOTIDE SEQUENCE [LARGE SCALE GENOMIC DNA]</scope>
    <source>
        <strain evidence="3">UK7</strain>
    </source>
</reference>